<gene>
    <name evidence="2" type="ORF">HYPSUDRAFT_132977</name>
</gene>
<feature type="transmembrane region" description="Helical" evidence="1">
    <location>
        <begin position="247"/>
        <end position="267"/>
    </location>
</feature>
<dbReference type="AlphaFoldDB" id="A0A0D2PCP9"/>
<dbReference type="EMBL" id="KN817528">
    <property type="protein sequence ID" value="KJA26346.1"/>
    <property type="molecule type" value="Genomic_DNA"/>
</dbReference>
<feature type="transmembrane region" description="Helical" evidence="1">
    <location>
        <begin position="142"/>
        <end position="165"/>
    </location>
</feature>
<dbReference type="OMA" id="ICCWISF"/>
<dbReference type="InterPro" id="IPR021362">
    <property type="entry name" value="DUF2834"/>
</dbReference>
<keyword evidence="3" id="KW-1185">Reference proteome</keyword>
<evidence type="ECO:0000256" key="1">
    <source>
        <dbReference type="SAM" id="Phobius"/>
    </source>
</evidence>
<reference evidence="3" key="1">
    <citation type="submission" date="2014-04" db="EMBL/GenBank/DDBJ databases">
        <title>Evolutionary Origins and Diversification of the Mycorrhizal Mutualists.</title>
        <authorList>
            <consortium name="DOE Joint Genome Institute"/>
            <consortium name="Mycorrhizal Genomics Consortium"/>
            <person name="Kohler A."/>
            <person name="Kuo A."/>
            <person name="Nagy L.G."/>
            <person name="Floudas D."/>
            <person name="Copeland A."/>
            <person name="Barry K.W."/>
            <person name="Cichocki N."/>
            <person name="Veneault-Fourrey C."/>
            <person name="LaButti K."/>
            <person name="Lindquist E.A."/>
            <person name="Lipzen A."/>
            <person name="Lundell T."/>
            <person name="Morin E."/>
            <person name="Murat C."/>
            <person name="Riley R."/>
            <person name="Ohm R."/>
            <person name="Sun H."/>
            <person name="Tunlid A."/>
            <person name="Henrissat B."/>
            <person name="Grigoriev I.V."/>
            <person name="Hibbett D.S."/>
            <person name="Martin F."/>
        </authorList>
    </citation>
    <scope>NUCLEOTIDE SEQUENCE [LARGE SCALE GENOMIC DNA]</scope>
    <source>
        <strain evidence="3">FD-334 SS-4</strain>
    </source>
</reference>
<feature type="transmembrane region" description="Helical" evidence="1">
    <location>
        <begin position="209"/>
        <end position="226"/>
    </location>
</feature>
<accession>A0A0D2PCP9</accession>
<sequence>MIWQHVLSLSVFSAYLLGILGLFSLIAYNLSASQSVSHAPFKSWIFGGLTLVSLAHTWFYMFKYMQWSFLNYESSLETAASQDQIYRIASWLYDTSLFEEAWSHVVFHPLNWWWSEQLCLFTVGAWTVFIATEGTRHKIKHLWAYMLLGQIVAISVASNLFYLALVLSPEAPRAEKKSPSIKASPALWLSVLLSLASVAATPFTSKQTFLPNLLLMHALLFIPLLSKNASPARFSISTAALYRIIHFAAVLIHLRTVLNAMVFLNYAKHSGPTNPAVAAWVVLNSHPAQSSIGWDIVWTSLSFAVWKLVGAKASESPNFFSTIYLLFATPVASIGVTAPYCLLPRKAARVEEDVKKE</sequence>
<feature type="transmembrane region" description="Helical" evidence="1">
    <location>
        <begin position="323"/>
        <end position="343"/>
    </location>
</feature>
<keyword evidence="1" id="KW-1133">Transmembrane helix</keyword>
<organism evidence="2 3">
    <name type="scientific">Hypholoma sublateritium (strain FD-334 SS-4)</name>
    <dbReference type="NCBI Taxonomy" id="945553"/>
    <lineage>
        <taxon>Eukaryota</taxon>
        <taxon>Fungi</taxon>
        <taxon>Dikarya</taxon>
        <taxon>Basidiomycota</taxon>
        <taxon>Agaricomycotina</taxon>
        <taxon>Agaricomycetes</taxon>
        <taxon>Agaricomycetidae</taxon>
        <taxon>Agaricales</taxon>
        <taxon>Agaricineae</taxon>
        <taxon>Strophariaceae</taxon>
        <taxon>Hypholoma</taxon>
    </lineage>
</organism>
<feature type="transmembrane region" description="Helical" evidence="1">
    <location>
        <begin position="12"/>
        <end position="31"/>
    </location>
</feature>
<evidence type="ECO:0000313" key="3">
    <source>
        <dbReference type="Proteomes" id="UP000054270"/>
    </source>
</evidence>
<feature type="transmembrane region" description="Helical" evidence="1">
    <location>
        <begin position="43"/>
        <end position="62"/>
    </location>
</feature>
<dbReference type="Pfam" id="PF11196">
    <property type="entry name" value="DUF2834"/>
    <property type="match status" value="1"/>
</dbReference>
<dbReference type="OrthoDB" id="2126185at2759"/>
<dbReference type="Proteomes" id="UP000054270">
    <property type="component" value="Unassembled WGS sequence"/>
</dbReference>
<name>A0A0D2PCP9_HYPSF</name>
<proteinExistence type="predicted"/>
<keyword evidence="1" id="KW-0472">Membrane</keyword>
<protein>
    <submittedName>
        <fullName evidence="2">Uncharacterized protein</fullName>
    </submittedName>
</protein>
<feature type="transmembrane region" description="Helical" evidence="1">
    <location>
        <begin position="186"/>
        <end position="203"/>
    </location>
</feature>
<keyword evidence="1" id="KW-0812">Transmembrane</keyword>
<evidence type="ECO:0000313" key="2">
    <source>
        <dbReference type="EMBL" id="KJA26346.1"/>
    </source>
</evidence>